<dbReference type="InterPro" id="IPR002022">
    <property type="entry name" value="Pec_lyase"/>
</dbReference>
<evidence type="ECO:0000256" key="2">
    <source>
        <dbReference type="ARBA" id="ARBA00023157"/>
    </source>
</evidence>
<evidence type="ECO:0000256" key="9">
    <source>
        <dbReference type="SAM" id="SignalP"/>
    </source>
</evidence>
<evidence type="ECO:0000256" key="7">
    <source>
        <dbReference type="ARBA" id="ARBA00039082"/>
    </source>
</evidence>
<keyword evidence="8" id="KW-0964">Secreted</keyword>
<dbReference type="PANTHER" id="PTHR31683:SF67">
    <property type="entry name" value="PECTIN LYASE F-RELATED"/>
    <property type="match status" value="1"/>
</dbReference>
<comment type="similarity">
    <text evidence="1 8">Belongs to the polysaccharide lyase 1 family.</text>
</comment>
<dbReference type="AlphaFoldDB" id="A0A074T006"/>
<dbReference type="GO" id="GO:0000272">
    <property type="term" value="P:polysaccharide catabolic process"/>
    <property type="evidence" value="ECO:0007669"/>
    <property type="project" value="UniProtKB-KW"/>
</dbReference>
<evidence type="ECO:0000259" key="10">
    <source>
        <dbReference type="SMART" id="SM00656"/>
    </source>
</evidence>
<feature type="domain" description="Pectate lyase" evidence="10">
    <location>
        <begin position="94"/>
        <end position="302"/>
    </location>
</feature>
<keyword evidence="3" id="KW-0325">Glycoprotein</keyword>
<dbReference type="Pfam" id="PF00544">
    <property type="entry name" value="Pectate_lyase_4"/>
    <property type="match status" value="1"/>
</dbReference>
<keyword evidence="12" id="KW-1185">Reference proteome</keyword>
<accession>A0A074T006</accession>
<dbReference type="Proteomes" id="UP000027456">
    <property type="component" value="Unassembled WGS sequence"/>
</dbReference>
<comment type="subcellular location">
    <subcellularLocation>
        <location evidence="8">Secreted</location>
    </subcellularLocation>
</comment>
<protein>
    <recommendedName>
        <fullName evidence="7">pectin lyase</fullName>
        <ecNumber evidence="7">4.2.2.10</ecNumber>
    </recommendedName>
</protein>
<feature type="chain" id="PRO_5001700973" description="pectin lyase" evidence="9">
    <location>
        <begin position="21"/>
        <end position="386"/>
    </location>
</feature>
<dbReference type="EC" id="4.2.2.10" evidence="7"/>
<dbReference type="STRING" id="1423351.A0A074T006"/>
<dbReference type="Gene3D" id="2.160.20.10">
    <property type="entry name" value="Single-stranded right-handed beta-helix, Pectin lyase-like"/>
    <property type="match status" value="1"/>
</dbReference>
<keyword evidence="8" id="KW-0119">Carbohydrate metabolism</keyword>
<comment type="caution">
    <text evidence="11">The sequence shown here is derived from an EMBL/GenBank/DDBJ whole genome shotgun (WGS) entry which is preliminary data.</text>
</comment>
<dbReference type="InterPro" id="IPR011050">
    <property type="entry name" value="Pectin_lyase_fold/virulence"/>
</dbReference>
<dbReference type="InterPro" id="IPR012334">
    <property type="entry name" value="Pectin_lyas_fold"/>
</dbReference>
<evidence type="ECO:0000313" key="11">
    <source>
        <dbReference type="EMBL" id="KEP55387.1"/>
    </source>
</evidence>
<dbReference type="EMBL" id="AZST01000006">
    <property type="protein sequence ID" value="KEP55387.1"/>
    <property type="molecule type" value="Genomic_DNA"/>
</dbReference>
<dbReference type="SUPFAM" id="SSF51126">
    <property type="entry name" value="Pectin lyase-like"/>
    <property type="match status" value="1"/>
</dbReference>
<evidence type="ECO:0000256" key="4">
    <source>
        <dbReference type="ARBA" id="ARBA00023239"/>
    </source>
</evidence>
<organism evidence="11 12">
    <name type="scientific">Rhizoctonia solani 123E</name>
    <dbReference type="NCBI Taxonomy" id="1423351"/>
    <lineage>
        <taxon>Eukaryota</taxon>
        <taxon>Fungi</taxon>
        <taxon>Dikarya</taxon>
        <taxon>Basidiomycota</taxon>
        <taxon>Agaricomycotina</taxon>
        <taxon>Agaricomycetes</taxon>
        <taxon>Cantharellales</taxon>
        <taxon>Ceratobasidiaceae</taxon>
        <taxon>Rhizoctonia</taxon>
    </lineage>
</organism>
<keyword evidence="4 8" id="KW-0456">Lyase</keyword>
<keyword evidence="9" id="KW-0732">Signal</keyword>
<proteinExistence type="inferred from homology"/>
<evidence type="ECO:0000313" key="12">
    <source>
        <dbReference type="Proteomes" id="UP000027456"/>
    </source>
</evidence>
<dbReference type="OrthoDB" id="1637350at2759"/>
<keyword evidence="2" id="KW-1015">Disulfide bond</keyword>
<dbReference type="GO" id="GO:0005576">
    <property type="term" value="C:extracellular region"/>
    <property type="evidence" value="ECO:0007669"/>
    <property type="project" value="UniProtKB-SubCell"/>
</dbReference>
<evidence type="ECO:0000256" key="1">
    <source>
        <dbReference type="ARBA" id="ARBA00010980"/>
    </source>
</evidence>
<dbReference type="HOGENOM" id="CLU_021980_0_0_1"/>
<dbReference type="GO" id="GO:0047490">
    <property type="term" value="F:pectin lyase activity"/>
    <property type="evidence" value="ECO:0007669"/>
    <property type="project" value="UniProtKB-EC"/>
</dbReference>
<sequence>MSTISYSLVAALFLLKGALAINTPFGYGAGTTGGGSATAAVPRSREELVSWLGDDTARVILLDDVYDFTRTEGSESGKGCKPWTCSGPGQAQVAIDFDGWCEEHEPNAEKISVTYDKAGTTSILVGSNKTLLGKGTAGAIKGKGLRIANARNVIIRNIRISDINPKYVWGGDGLIIESAEHIWIDQNYFKDIGRQFLVTVHTAKSITISNNIFDGASAYSPTCNGHHYWNVLFSGSPDSITFAKNYLTKTSGRGPRLDGSGKFQLVHIFNNYFHDISGHALDAGGQSKVLLEGNYFNNATEPATPDSKGSVFAPTDDTTAAECESYIGRKCIPSSLESSGALDYQNIKGISIFKNMGAVTEAEVMDASQVEGYVLKYAGIGKVDVK</sequence>
<comment type="function">
    <text evidence="6">Pectinolytic enzymes consist of four classes of enzymes: pectin lyase, polygalacturonase, pectin methylesterase and rhamnogalacturonase. Among pectinolytic enzymes, pectin lyase is the most important in depolymerization of pectin, since it cleaves internal glycosidic bonds of highly methylated pectins.</text>
</comment>
<dbReference type="InterPro" id="IPR045032">
    <property type="entry name" value="PEL"/>
</dbReference>
<feature type="signal peptide" evidence="9">
    <location>
        <begin position="1"/>
        <end position="20"/>
    </location>
</feature>
<dbReference type="GO" id="GO:0030570">
    <property type="term" value="F:pectate lyase activity"/>
    <property type="evidence" value="ECO:0007669"/>
    <property type="project" value="InterPro"/>
</dbReference>
<keyword evidence="8" id="KW-0624">Polysaccharide degradation</keyword>
<comment type="catalytic activity">
    <reaction evidence="5">
        <text>Eliminative cleavage of (1-&gt;4)-alpha-D-galacturonan methyl ester to give oligosaccharides with 4-deoxy-6-O-methyl-alpha-D-galact-4-enuronosyl groups at their non-reducing ends.</text>
        <dbReference type="EC" id="4.2.2.10"/>
    </reaction>
</comment>
<evidence type="ECO:0000256" key="3">
    <source>
        <dbReference type="ARBA" id="ARBA00023180"/>
    </source>
</evidence>
<reference evidence="11 12" key="1">
    <citation type="submission" date="2013-12" db="EMBL/GenBank/DDBJ databases">
        <authorList>
            <person name="Cubeta M."/>
            <person name="Pakala S."/>
            <person name="Fedorova N."/>
            <person name="Thomas E."/>
            <person name="Dean R."/>
            <person name="Jabaji S."/>
            <person name="Neate S."/>
            <person name="Toda T."/>
            <person name="Tavantzis S."/>
            <person name="Vilgalys R."/>
            <person name="Bharathan N."/>
            <person name="Pakala S."/>
            <person name="Losada L.S."/>
            <person name="Zafar N."/>
            <person name="Nierman W."/>
        </authorList>
    </citation>
    <scope>NUCLEOTIDE SEQUENCE [LARGE SCALE GENOMIC DNA]</scope>
    <source>
        <strain evidence="11 12">123E</strain>
    </source>
</reference>
<dbReference type="SMART" id="SM00656">
    <property type="entry name" value="Amb_all"/>
    <property type="match status" value="1"/>
</dbReference>
<gene>
    <name evidence="11" type="ORF">V565_004630</name>
</gene>
<evidence type="ECO:0000256" key="8">
    <source>
        <dbReference type="RuleBase" id="RU361173"/>
    </source>
</evidence>
<evidence type="ECO:0000256" key="5">
    <source>
        <dbReference type="ARBA" id="ARBA00036818"/>
    </source>
</evidence>
<name>A0A074T006_9AGAM</name>
<evidence type="ECO:0000256" key="6">
    <source>
        <dbReference type="ARBA" id="ARBA00037631"/>
    </source>
</evidence>
<dbReference type="PANTHER" id="PTHR31683">
    <property type="entry name" value="PECTATE LYASE 18-RELATED"/>
    <property type="match status" value="1"/>
</dbReference>